<comment type="caution">
    <text evidence="1">The sequence shown here is derived from an EMBL/GenBank/DDBJ whole genome shotgun (WGS) entry which is preliminary data.</text>
</comment>
<protein>
    <submittedName>
        <fullName evidence="1">Uncharacterized protein</fullName>
    </submittedName>
</protein>
<gene>
    <name evidence="1" type="ORF">F8B43_1263</name>
</gene>
<dbReference type="RefSeq" id="WP_152276369.1">
    <property type="nucleotide sequence ID" value="NZ_WEKV01000008.1"/>
</dbReference>
<organism evidence="1 2">
    <name type="scientific">Methylorubrum populi</name>
    <dbReference type="NCBI Taxonomy" id="223967"/>
    <lineage>
        <taxon>Bacteria</taxon>
        <taxon>Pseudomonadati</taxon>
        <taxon>Pseudomonadota</taxon>
        <taxon>Alphaproteobacteria</taxon>
        <taxon>Hyphomicrobiales</taxon>
        <taxon>Methylobacteriaceae</taxon>
        <taxon>Methylorubrum</taxon>
    </lineage>
</organism>
<dbReference type="Proteomes" id="UP000469949">
    <property type="component" value="Unassembled WGS sequence"/>
</dbReference>
<sequence>MIALALVILAAAITNVTLVVFLAERFGPESGVHASAGELTSVQTLGRAPAATVTLANENSVAAATKIAA</sequence>
<dbReference type="EMBL" id="WEKV01000008">
    <property type="protein sequence ID" value="KAB7785862.1"/>
    <property type="molecule type" value="Genomic_DNA"/>
</dbReference>
<reference evidence="1 2" key="1">
    <citation type="submission" date="2019-10" db="EMBL/GenBank/DDBJ databases">
        <title>Draft Genome Sequence of the Caffeine Degrading Methylotroph Methylorubrum populi PINKEL.</title>
        <authorList>
            <person name="Dawson S.C."/>
            <person name="Zhang X."/>
            <person name="Wright M.E."/>
            <person name="Sharma G."/>
            <person name="Langner J.T."/>
            <person name="Ditty J.L."/>
            <person name="Subuyuj G.A."/>
        </authorList>
    </citation>
    <scope>NUCLEOTIDE SEQUENCE [LARGE SCALE GENOMIC DNA]</scope>
    <source>
        <strain evidence="1 2">Pinkel</strain>
    </source>
</reference>
<dbReference type="AlphaFoldDB" id="A0A833J914"/>
<name>A0A833J914_9HYPH</name>
<accession>A0A833J914</accession>
<proteinExistence type="predicted"/>
<evidence type="ECO:0000313" key="1">
    <source>
        <dbReference type="EMBL" id="KAB7785862.1"/>
    </source>
</evidence>
<evidence type="ECO:0000313" key="2">
    <source>
        <dbReference type="Proteomes" id="UP000469949"/>
    </source>
</evidence>